<dbReference type="GO" id="GO:0008483">
    <property type="term" value="F:transaminase activity"/>
    <property type="evidence" value="ECO:0007669"/>
    <property type="project" value="InterPro"/>
</dbReference>
<gene>
    <name evidence="5" type="ORF">K490DRAFT_48028</name>
</gene>
<dbReference type="Proteomes" id="UP000799776">
    <property type="component" value="Unassembled WGS sequence"/>
</dbReference>
<evidence type="ECO:0000256" key="1">
    <source>
        <dbReference type="ARBA" id="ARBA00001933"/>
    </source>
</evidence>
<dbReference type="EMBL" id="ML978736">
    <property type="protein sequence ID" value="KAF2084914.1"/>
    <property type="molecule type" value="Genomic_DNA"/>
</dbReference>
<organism evidence="5 6">
    <name type="scientific">Saccharata proteae CBS 121410</name>
    <dbReference type="NCBI Taxonomy" id="1314787"/>
    <lineage>
        <taxon>Eukaryota</taxon>
        <taxon>Fungi</taxon>
        <taxon>Dikarya</taxon>
        <taxon>Ascomycota</taxon>
        <taxon>Pezizomycotina</taxon>
        <taxon>Dothideomycetes</taxon>
        <taxon>Dothideomycetes incertae sedis</taxon>
        <taxon>Botryosphaeriales</taxon>
        <taxon>Saccharataceae</taxon>
        <taxon>Saccharata</taxon>
    </lineage>
</organism>
<dbReference type="AlphaFoldDB" id="A0A9P4LV58"/>
<comment type="similarity">
    <text evidence="2 4">Belongs to the class-III pyridoxal-phosphate-dependent aminotransferase family.</text>
</comment>
<evidence type="ECO:0000256" key="2">
    <source>
        <dbReference type="ARBA" id="ARBA00008954"/>
    </source>
</evidence>
<dbReference type="InterPro" id="IPR015424">
    <property type="entry name" value="PyrdxlP-dep_Trfase"/>
</dbReference>
<dbReference type="CDD" id="cd00610">
    <property type="entry name" value="OAT_like"/>
    <property type="match status" value="1"/>
</dbReference>
<dbReference type="PANTHER" id="PTHR43094">
    <property type="entry name" value="AMINOTRANSFERASE"/>
    <property type="match status" value="1"/>
</dbReference>
<dbReference type="OrthoDB" id="5419315at2759"/>
<proteinExistence type="inferred from homology"/>
<keyword evidence="6" id="KW-1185">Reference proteome</keyword>
<protein>
    <submittedName>
        <fullName evidence="5">PLP-dependent transferase</fullName>
    </submittedName>
</protein>
<dbReference type="GO" id="GO:0005829">
    <property type="term" value="C:cytosol"/>
    <property type="evidence" value="ECO:0007669"/>
    <property type="project" value="TreeGrafter"/>
</dbReference>
<dbReference type="Gene3D" id="3.40.640.10">
    <property type="entry name" value="Type I PLP-dependent aspartate aminotransferase-like (Major domain)"/>
    <property type="match status" value="1"/>
</dbReference>
<accession>A0A9P4LV58</accession>
<dbReference type="SUPFAM" id="SSF53383">
    <property type="entry name" value="PLP-dependent transferases"/>
    <property type="match status" value="1"/>
</dbReference>
<name>A0A9P4LV58_9PEZI</name>
<evidence type="ECO:0000313" key="5">
    <source>
        <dbReference type="EMBL" id="KAF2084914.1"/>
    </source>
</evidence>
<comment type="caution">
    <text evidence="5">The sequence shown here is derived from an EMBL/GenBank/DDBJ whole genome shotgun (WGS) entry which is preliminary data.</text>
</comment>
<keyword evidence="5" id="KW-0808">Transferase</keyword>
<dbReference type="GO" id="GO:0030170">
    <property type="term" value="F:pyridoxal phosphate binding"/>
    <property type="evidence" value="ECO:0007669"/>
    <property type="project" value="InterPro"/>
</dbReference>
<dbReference type="Gene3D" id="3.90.1150.10">
    <property type="entry name" value="Aspartate Aminotransferase, domain 1"/>
    <property type="match status" value="1"/>
</dbReference>
<comment type="cofactor">
    <cofactor evidence="1">
        <name>pyridoxal 5'-phosphate</name>
        <dbReference type="ChEBI" id="CHEBI:597326"/>
    </cofactor>
</comment>
<dbReference type="InterPro" id="IPR005814">
    <property type="entry name" value="Aminotrans_3"/>
</dbReference>
<sequence>MPRPCTASTISLANGFCTANSLPTLLPSARVRLLSKYTGYKHCHHILHRTLRKNPPKVVSGSGNWLTLDNGQEIFDATGGAAVACLGHGDQRVKDAISRQMDQVSFAYSLFFSTANGETLGNELISSTNGEMAKALIMSSGSEAAEAAMKLARQYFLECSPPQPNRTRFIAREQSYHGTTLGSLSLGGHVERRAAYEPMMLGNISKVSSCNAYRGMLKGETTEDYVTRLALELDEEFQRVGPDSVCAFVSEPVVGAALGCVPAVPGYFKAMKAVCDKYGALLVFDEVMSGMGRTGTIHAWQQEDVVPDIQTIGKGLGAGFVPIAGVLMNQRIVDALDKGTGSFSHGQTYQGHPVACAAAAEVQRIVREDKLMENARSMGDYLSDSLKERLGNHPHVGDIRGRGLFWGVEFVRDKSTKTPFDPKDGVANGIHERGMQAEYSITILPGTGTVDGRSGDHILLAPAYNVTKADIDLVVDKTARAVEDFFASR</sequence>
<evidence type="ECO:0000256" key="4">
    <source>
        <dbReference type="RuleBase" id="RU003560"/>
    </source>
</evidence>
<dbReference type="FunFam" id="3.40.640.10:FF:000004">
    <property type="entry name" value="Acetylornithine aminotransferase"/>
    <property type="match status" value="1"/>
</dbReference>
<dbReference type="InterPro" id="IPR015421">
    <property type="entry name" value="PyrdxlP-dep_Trfase_major"/>
</dbReference>
<keyword evidence="3 4" id="KW-0663">Pyridoxal phosphate</keyword>
<evidence type="ECO:0000313" key="6">
    <source>
        <dbReference type="Proteomes" id="UP000799776"/>
    </source>
</evidence>
<evidence type="ECO:0000256" key="3">
    <source>
        <dbReference type="ARBA" id="ARBA00022898"/>
    </source>
</evidence>
<dbReference type="NCBIfam" id="NF005685">
    <property type="entry name" value="PRK07483.1"/>
    <property type="match status" value="1"/>
</dbReference>
<dbReference type="PANTHER" id="PTHR43094:SF1">
    <property type="entry name" value="AMINOTRANSFERASE CLASS-III"/>
    <property type="match status" value="1"/>
</dbReference>
<reference evidence="5" key="1">
    <citation type="journal article" date="2020" name="Stud. Mycol.">
        <title>101 Dothideomycetes genomes: a test case for predicting lifestyles and emergence of pathogens.</title>
        <authorList>
            <person name="Haridas S."/>
            <person name="Albert R."/>
            <person name="Binder M."/>
            <person name="Bloem J."/>
            <person name="Labutti K."/>
            <person name="Salamov A."/>
            <person name="Andreopoulos B."/>
            <person name="Baker S."/>
            <person name="Barry K."/>
            <person name="Bills G."/>
            <person name="Bluhm B."/>
            <person name="Cannon C."/>
            <person name="Castanera R."/>
            <person name="Culley D."/>
            <person name="Daum C."/>
            <person name="Ezra D."/>
            <person name="Gonzalez J."/>
            <person name="Henrissat B."/>
            <person name="Kuo A."/>
            <person name="Liang C."/>
            <person name="Lipzen A."/>
            <person name="Lutzoni F."/>
            <person name="Magnuson J."/>
            <person name="Mondo S."/>
            <person name="Nolan M."/>
            <person name="Ohm R."/>
            <person name="Pangilinan J."/>
            <person name="Park H.-J."/>
            <person name="Ramirez L."/>
            <person name="Alfaro M."/>
            <person name="Sun H."/>
            <person name="Tritt A."/>
            <person name="Yoshinaga Y."/>
            <person name="Zwiers L.-H."/>
            <person name="Turgeon B."/>
            <person name="Goodwin S."/>
            <person name="Spatafora J."/>
            <person name="Crous P."/>
            <person name="Grigoriev I."/>
        </authorList>
    </citation>
    <scope>NUCLEOTIDE SEQUENCE</scope>
    <source>
        <strain evidence="5">CBS 121410</strain>
    </source>
</reference>
<dbReference type="InterPro" id="IPR015422">
    <property type="entry name" value="PyrdxlP-dep_Trfase_small"/>
</dbReference>
<dbReference type="Pfam" id="PF00202">
    <property type="entry name" value="Aminotran_3"/>
    <property type="match status" value="1"/>
</dbReference>